<protein>
    <submittedName>
        <fullName evidence="2">Uncharacterized protein</fullName>
    </submittedName>
</protein>
<accession>A0A9X1RW36</accession>
<comment type="caution">
    <text evidence="2">The sequence shown here is derived from an EMBL/GenBank/DDBJ whole genome shotgun (WGS) entry which is preliminary data.</text>
</comment>
<dbReference type="RefSeq" id="WP_229338579.1">
    <property type="nucleotide sequence ID" value="NZ_JAJBZG010000002.1"/>
</dbReference>
<gene>
    <name evidence="2" type="ORF">LGQ90_04495</name>
</gene>
<dbReference type="EMBL" id="JAJBZG010000002">
    <property type="protein sequence ID" value="MCB7480516.1"/>
    <property type="molecule type" value="Genomic_DNA"/>
</dbReference>
<proteinExistence type="predicted"/>
<dbReference type="Proteomes" id="UP001139414">
    <property type="component" value="Unassembled WGS sequence"/>
</dbReference>
<reference evidence="2" key="1">
    <citation type="submission" date="2021-10" db="EMBL/GenBank/DDBJ databases">
        <title>Gramella sp. ASW11-100T, isolated from marine sediment.</title>
        <authorList>
            <person name="Xia C."/>
        </authorList>
    </citation>
    <scope>NUCLEOTIDE SEQUENCE</scope>
    <source>
        <strain evidence="2">ASW11-100</strain>
    </source>
</reference>
<feature type="chain" id="PRO_5040946867" evidence="1">
    <location>
        <begin position="20"/>
        <end position="222"/>
    </location>
</feature>
<feature type="signal peptide" evidence="1">
    <location>
        <begin position="1"/>
        <end position="19"/>
    </location>
</feature>
<keyword evidence="3" id="KW-1185">Reference proteome</keyword>
<evidence type="ECO:0000256" key="1">
    <source>
        <dbReference type="SAM" id="SignalP"/>
    </source>
</evidence>
<evidence type="ECO:0000313" key="2">
    <source>
        <dbReference type="EMBL" id="MCB7480516.1"/>
    </source>
</evidence>
<organism evidence="2 3">
    <name type="scientific">Christiangramia sediminis</name>
    <dbReference type="NCBI Taxonomy" id="2881336"/>
    <lineage>
        <taxon>Bacteria</taxon>
        <taxon>Pseudomonadati</taxon>
        <taxon>Bacteroidota</taxon>
        <taxon>Flavobacteriia</taxon>
        <taxon>Flavobacteriales</taxon>
        <taxon>Flavobacteriaceae</taxon>
        <taxon>Christiangramia</taxon>
    </lineage>
</organism>
<evidence type="ECO:0000313" key="3">
    <source>
        <dbReference type="Proteomes" id="UP001139414"/>
    </source>
</evidence>
<sequence length="222" mass="25993">MKNLITFLVFSLIASLSNAQISDNMSANTGMQIYTKSKTPDRYTGSPYVEDDFRRGIIYDMNKENSQPALLRYNAVEDVVEIKLQKNEESRFLPKLTHIEYQMGDYTYFIDNINTDNGNIEAYFARFHDGDKVKFIARPVPKVTPAVTAKTGYEKDKPANLGVEMQYYISTKDNFYKEVRLKEKDFEDIFTSDRMEEYFDEHKIKSEMDIVKMLEFYENNNS</sequence>
<name>A0A9X1RW36_9FLAO</name>
<keyword evidence="1" id="KW-0732">Signal</keyword>
<dbReference type="AlphaFoldDB" id="A0A9X1RW36"/>